<dbReference type="InterPro" id="IPR024302">
    <property type="entry name" value="SusD-like"/>
</dbReference>
<dbReference type="PROSITE" id="PS51257">
    <property type="entry name" value="PROKAR_LIPOPROTEIN"/>
    <property type="match status" value="1"/>
</dbReference>
<proteinExistence type="predicted"/>
<dbReference type="Pfam" id="PF12741">
    <property type="entry name" value="SusD-like"/>
    <property type="match status" value="1"/>
</dbReference>
<dbReference type="RefSeq" id="WP_296949145.1">
    <property type="nucleotide sequence ID" value="NZ_LT599021.1"/>
</dbReference>
<accession>A0A212JJX7</accession>
<evidence type="ECO:0008006" key="2">
    <source>
        <dbReference type="Google" id="ProtNLM"/>
    </source>
</evidence>
<sequence length="527" mass="59358">MKNNISKIFKLLFLSFFAVIISYSFVSCLEDNVNEYAATEDDMSKDGLFVGGHFNAMIKDVIPTSDVDANDYQRAQNLTGDIFSGYMAHIGTWNSSSHNGTYNLYFDKWNDVGFANGYTKVMGPYAKIFGKTEDKVYLAMATIVKIMGMHRLADNYGPIPYTKFGTGGLTTPYDSQEVVYKEFLKELKEATKELSDFVDVNTKGDKPLVKYDMIYGGDALKWLKLGNTLRLRLAIRISYVEPELAKLHAEEVANQKYGLLSDVSDIAQLKSYGGHAVYHPLETVWNSYADTRMGASMDSYLNGLKDPRLPSLFQPAAIDGAYHGVRNGLYIFDKAPYEKMSAPNVRKNTPVLWMTAAEAYFLRAEGALRGWNMGGSAKDFYEQGVRASFTQYGVSGIDAYLTNSTDKPIRFQDMVGYYSIAASSTITVAWNESDSFETKLERIITQKWIAMFPEGQEAWSEFRRTGYPKIFPVIYNSSSGQINTTVQIRRIVFPQEEYNKNREEVDKAIGLLNGPDMGGTKLWWDAK</sequence>
<organism evidence="1">
    <name type="scientific">uncultured Dysgonomonas sp</name>
    <dbReference type="NCBI Taxonomy" id="206096"/>
    <lineage>
        <taxon>Bacteria</taxon>
        <taxon>Pseudomonadati</taxon>
        <taxon>Bacteroidota</taxon>
        <taxon>Bacteroidia</taxon>
        <taxon>Bacteroidales</taxon>
        <taxon>Dysgonomonadaceae</taxon>
        <taxon>Dysgonomonas</taxon>
        <taxon>environmental samples</taxon>
    </lineage>
</organism>
<reference evidence="1" key="1">
    <citation type="submission" date="2016-04" db="EMBL/GenBank/DDBJ databases">
        <authorList>
            <person name="Evans L.H."/>
            <person name="Alamgir A."/>
            <person name="Owens N."/>
            <person name="Weber N.D."/>
            <person name="Virtaneva K."/>
            <person name="Barbian K."/>
            <person name="Babar A."/>
            <person name="Rosenke K."/>
        </authorList>
    </citation>
    <scope>NUCLEOTIDE SEQUENCE</scope>
    <source>
        <strain evidence="1">86-2</strain>
    </source>
</reference>
<dbReference type="Gene3D" id="1.25.40.390">
    <property type="match status" value="1"/>
</dbReference>
<dbReference type="InterPro" id="IPR011990">
    <property type="entry name" value="TPR-like_helical_dom_sf"/>
</dbReference>
<protein>
    <recommendedName>
        <fullName evidence="2">Susd and RagB outer membrane lipoprotein</fullName>
    </recommendedName>
</protein>
<evidence type="ECO:0000313" key="1">
    <source>
        <dbReference type="EMBL" id="SBV99730.1"/>
    </source>
</evidence>
<gene>
    <name evidence="1" type="ORF">KL86DYS2_11724</name>
</gene>
<dbReference type="AlphaFoldDB" id="A0A212JJX7"/>
<dbReference type="EMBL" id="FLUL01000001">
    <property type="protein sequence ID" value="SBV99730.1"/>
    <property type="molecule type" value="Genomic_DNA"/>
</dbReference>
<dbReference type="SUPFAM" id="SSF48452">
    <property type="entry name" value="TPR-like"/>
    <property type="match status" value="1"/>
</dbReference>
<name>A0A212JJX7_9BACT</name>